<feature type="compositionally biased region" description="Basic and acidic residues" evidence="7">
    <location>
        <begin position="63"/>
        <end position="72"/>
    </location>
</feature>
<name>A0A2D3URB4_9PEZI</name>
<dbReference type="GO" id="GO:0004721">
    <property type="term" value="F:phosphoprotein phosphatase activity"/>
    <property type="evidence" value="ECO:0007669"/>
    <property type="project" value="UniProtKB-KW"/>
</dbReference>
<proteinExistence type="inferred from homology"/>
<evidence type="ECO:0000256" key="1">
    <source>
        <dbReference type="ARBA" id="ARBA00002432"/>
    </source>
</evidence>
<feature type="compositionally biased region" description="Polar residues" evidence="7">
    <location>
        <begin position="37"/>
        <end position="48"/>
    </location>
</feature>
<comment type="catalytic activity">
    <reaction evidence="6">
        <text>ADP-alpha-D-ribose 1''-phosphate + H2O = ADP-D-ribose + phosphate</text>
        <dbReference type="Rhea" id="RHEA:25029"/>
        <dbReference type="ChEBI" id="CHEBI:15377"/>
        <dbReference type="ChEBI" id="CHEBI:43474"/>
        <dbReference type="ChEBI" id="CHEBI:57967"/>
        <dbReference type="ChEBI" id="CHEBI:58753"/>
        <dbReference type="EC" id="3.1.3.84"/>
    </reaction>
</comment>
<comment type="similarity">
    <text evidence="2">Belongs to the POA1 family.</text>
</comment>
<keyword evidence="10" id="KW-1185">Reference proteome</keyword>
<dbReference type="STRING" id="112498.A0A2D3URB4"/>
<gene>
    <name evidence="9" type="ORF">RCC_12265</name>
</gene>
<sequence>MSSSTASTVSKRRAEEDETSQLKRVARESKRLKTDENPMSSNGQQNISRYFACKDIKTRKKPSPRDSDDGASKSRSASSERASAKVASQRKDGSISPPPFSLHRKPSTSLKAGNPDASGLKACKNEAIDGNDVWPLKIKEHVGDIFAAPSDALLIHACNCKGWWGKGIAADFKKKYPAAFKIYQIHCKKPDKQLIGKALLIPPQPTDRHQHYVGCIFTSLAVGYKVDPPHKILGATATAMTDLLAQARSHISDGKGDISEVRIFNSGLFKVEWKNTLEVLKTEVEPQGFGSLEVFSMSGG</sequence>
<dbReference type="Pfam" id="PF01661">
    <property type="entry name" value="Macro"/>
    <property type="match status" value="1"/>
</dbReference>
<dbReference type="AlphaFoldDB" id="A0A2D3URB4"/>
<protein>
    <recommendedName>
        <fullName evidence="4">ADP-ribose 1''-phosphate phosphatase</fullName>
        <ecNumber evidence="3">3.1.3.84</ecNumber>
    </recommendedName>
</protein>
<keyword evidence="5" id="KW-0904">Protein phosphatase</keyword>
<dbReference type="InterPro" id="IPR043472">
    <property type="entry name" value="Macro_dom-like"/>
</dbReference>
<reference evidence="9 10" key="1">
    <citation type="submission" date="2016-03" db="EMBL/GenBank/DDBJ databases">
        <authorList>
            <person name="Ploux O."/>
        </authorList>
    </citation>
    <scope>NUCLEOTIDE SEQUENCE [LARGE SCALE GENOMIC DNA]</scope>
    <source>
        <strain evidence="9 10">URUG2</strain>
    </source>
</reference>
<dbReference type="EC" id="3.1.3.84" evidence="3"/>
<feature type="compositionally biased region" description="Basic and acidic residues" evidence="7">
    <location>
        <begin position="25"/>
        <end position="36"/>
    </location>
</feature>
<dbReference type="InterPro" id="IPR050892">
    <property type="entry name" value="ADP-ribose_metab_enzymes"/>
</dbReference>
<feature type="region of interest" description="Disordered" evidence="7">
    <location>
        <begin position="1"/>
        <end position="117"/>
    </location>
</feature>
<dbReference type="RefSeq" id="XP_023621827.1">
    <property type="nucleotide sequence ID" value="XM_023766059.1"/>
</dbReference>
<organism evidence="9 10">
    <name type="scientific">Ramularia collo-cygni</name>
    <dbReference type="NCBI Taxonomy" id="112498"/>
    <lineage>
        <taxon>Eukaryota</taxon>
        <taxon>Fungi</taxon>
        <taxon>Dikarya</taxon>
        <taxon>Ascomycota</taxon>
        <taxon>Pezizomycotina</taxon>
        <taxon>Dothideomycetes</taxon>
        <taxon>Dothideomycetidae</taxon>
        <taxon>Mycosphaerellales</taxon>
        <taxon>Mycosphaerellaceae</taxon>
        <taxon>Ramularia</taxon>
    </lineage>
</organism>
<dbReference type="SUPFAM" id="SSF52949">
    <property type="entry name" value="Macro domain-like"/>
    <property type="match status" value="1"/>
</dbReference>
<evidence type="ECO:0000259" key="8">
    <source>
        <dbReference type="Pfam" id="PF01661"/>
    </source>
</evidence>
<feature type="compositionally biased region" description="Low complexity" evidence="7">
    <location>
        <begin position="73"/>
        <end position="87"/>
    </location>
</feature>
<dbReference type="Gene3D" id="3.40.220.10">
    <property type="entry name" value="Leucine Aminopeptidase, subunit E, domain 1"/>
    <property type="match status" value="1"/>
</dbReference>
<comment type="function">
    <text evidence="1">Highly specific phosphatase involved in the metabolism of ADP-ribose 1''-phosphate (Appr1p) which is produced as a consequence of tRNA splicing.</text>
</comment>
<evidence type="ECO:0000256" key="4">
    <source>
        <dbReference type="ARBA" id="ARBA00019744"/>
    </source>
</evidence>
<evidence type="ECO:0000313" key="10">
    <source>
        <dbReference type="Proteomes" id="UP000225277"/>
    </source>
</evidence>
<evidence type="ECO:0000256" key="6">
    <source>
        <dbReference type="ARBA" id="ARBA00034427"/>
    </source>
</evidence>
<keyword evidence="5" id="KW-0378">Hydrolase</keyword>
<dbReference type="GeneID" id="35606818"/>
<evidence type="ECO:0000256" key="7">
    <source>
        <dbReference type="SAM" id="MobiDB-lite"/>
    </source>
</evidence>
<accession>A0A2D3URB4</accession>
<evidence type="ECO:0000256" key="2">
    <source>
        <dbReference type="ARBA" id="ARBA00006575"/>
    </source>
</evidence>
<evidence type="ECO:0000256" key="3">
    <source>
        <dbReference type="ARBA" id="ARBA00012983"/>
    </source>
</evidence>
<dbReference type="InterPro" id="IPR002589">
    <property type="entry name" value="Macro_dom"/>
</dbReference>
<dbReference type="PANTHER" id="PTHR12521">
    <property type="entry name" value="PROTEIN C6ORF130"/>
    <property type="match status" value="1"/>
</dbReference>
<evidence type="ECO:0000313" key="9">
    <source>
        <dbReference type="EMBL" id="CZT14930.1"/>
    </source>
</evidence>
<dbReference type="PANTHER" id="PTHR12521:SF0">
    <property type="entry name" value="ADP-RIBOSE GLYCOHYDROLASE OARD1"/>
    <property type="match status" value="1"/>
</dbReference>
<dbReference type="GO" id="GO:0140291">
    <property type="term" value="P:peptidyl-glutamate ADP-deribosylation"/>
    <property type="evidence" value="ECO:0007669"/>
    <property type="project" value="TreeGrafter"/>
</dbReference>
<feature type="domain" description="Macro" evidence="8">
    <location>
        <begin position="155"/>
        <end position="207"/>
    </location>
</feature>
<evidence type="ECO:0000256" key="5">
    <source>
        <dbReference type="ARBA" id="ARBA00022912"/>
    </source>
</evidence>
<dbReference type="OrthoDB" id="2155246at2759"/>
<dbReference type="Proteomes" id="UP000225277">
    <property type="component" value="Unassembled WGS sequence"/>
</dbReference>
<dbReference type="EMBL" id="FJUY01000001">
    <property type="protein sequence ID" value="CZT14930.1"/>
    <property type="molecule type" value="Genomic_DNA"/>
</dbReference>